<evidence type="ECO:0000256" key="2">
    <source>
        <dbReference type="ARBA" id="ARBA00005988"/>
    </source>
</evidence>
<evidence type="ECO:0000256" key="3">
    <source>
        <dbReference type="ARBA" id="ARBA00022670"/>
    </source>
</evidence>
<dbReference type="Gene3D" id="3.40.630.10">
    <property type="entry name" value="Zn peptidases"/>
    <property type="match status" value="1"/>
</dbReference>
<evidence type="ECO:0000256" key="6">
    <source>
        <dbReference type="ARBA" id="ARBA00023049"/>
    </source>
</evidence>
<dbReference type="GO" id="GO:0004181">
    <property type="term" value="F:metallocarboxypeptidase activity"/>
    <property type="evidence" value="ECO:0007669"/>
    <property type="project" value="InterPro"/>
</dbReference>
<keyword evidence="3" id="KW-0645">Protease</keyword>
<dbReference type="STRING" id="5466.A0A4R8QNP2"/>
<comment type="cofactor">
    <cofactor evidence="1">
        <name>Zn(2+)</name>
        <dbReference type="ChEBI" id="CHEBI:29105"/>
    </cofactor>
</comment>
<keyword evidence="4" id="KW-0378">Hydrolase</keyword>
<keyword evidence="6" id="KW-0482">Metalloprotease</keyword>
<dbReference type="SUPFAM" id="SSF53187">
    <property type="entry name" value="Zn-dependent exopeptidases"/>
    <property type="match status" value="1"/>
</dbReference>
<comment type="caution">
    <text evidence="7">Lacks conserved residue(s) required for the propagation of feature annotation.</text>
</comment>
<accession>A0A4R8QNP2</accession>
<evidence type="ECO:0000313" key="10">
    <source>
        <dbReference type="Proteomes" id="UP000295703"/>
    </source>
</evidence>
<comment type="caution">
    <text evidence="9">The sequence shown here is derived from an EMBL/GenBank/DDBJ whole genome shotgun (WGS) entry which is preliminary data.</text>
</comment>
<sequence>MVAFPPINPLWPGSWWKLILLITSSPKWYKDLSDQRPPNSAPISEVNRFSDWTVNSVGLGTTSTISDPRFNTILTEAEVESALRGLQKTCNLKLSETPHRSYWGRKSSVVYIPPITALGPGKPPRKPPQKPKTASVLITSGFHGRERGGPDSLVYFLTDLLHAYVHRRGLQYGNRIYSKWEVAMVLELGIVILPVVNPDGLAWDQQFHSCWGNNLNFKNRRSKNGNLLDGIGVNIDRNFDVAWDFRRIYSPEAEDVSSDNPSHELYHGGAPFSEPESRNVAAVFEQHKDIRWYLNAGEKSRVVTHPWGIDVVQTTKPEQNWRNEDFDGLRGVDERLYGEYMDLQDLHVFKNTSATVAKSIQYLQGKKFRDLEDLKKQNLTPLAASGTATDWAYSRHLVDDSLEKVYSFKLQVGMSDEEAHDIAIQGLCPFYPTSKQYKNALREAAVGYMEFLLEVAKHEDQTVPKNPRST</sequence>
<evidence type="ECO:0000256" key="5">
    <source>
        <dbReference type="ARBA" id="ARBA00022833"/>
    </source>
</evidence>
<dbReference type="GO" id="GO:0008270">
    <property type="term" value="F:zinc ion binding"/>
    <property type="evidence" value="ECO:0007669"/>
    <property type="project" value="InterPro"/>
</dbReference>
<dbReference type="InterPro" id="IPR000834">
    <property type="entry name" value="Peptidase_M14"/>
</dbReference>
<evidence type="ECO:0000256" key="7">
    <source>
        <dbReference type="PROSITE-ProRule" id="PRU01379"/>
    </source>
</evidence>
<reference evidence="9 10" key="1">
    <citation type="submission" date="2018-12" db="EMBL/GenBank/DDBJ databases">
        <title>Genome sequence and assembly of Colletotrichum trifolii.</title>
        <authorList>
            <person name="Gan P."/>
            <person name="Shirasu K."/>
        </authorList>
    </citation>
    <scope>NUCLEOTIDE SEQUENCE [LARGE SCALE GENOMIC DNA]</scope>
    <source>
        <strain evidence="9 10">543-2</strain>
    </source>
</reference>
<evidence type="ECO:0000313" key="9">
    <source>
        <dbReference type="EMBL" id="TDZ38856.1"/>
    </source>
</evidence>
<dbReference type="Proteomes" id="UP000295703">
    <property type="component" value="Unassembled WGS sequence"/>
</dbReference>
<dbReference type="PANTHER" id="PTHR11705:SF143">
    <property type="entry name" value="SLL0236 PROTEIN"/>
    <property type="match status" value="1"/>
</dbReference>
<keyword evidence="10" id="KW-1185">Reference proteome</keyword>
<proteinExistence type="inferred from homology"/>
<dbReference type="PANTHER" id="PTHR11705">
    <property type="entry name" value="PROTEASE FAMILY M14 CARBOXYPEPTIDASE A,B"/>
    <property type="match status" value="1"/>
</dbReference>
<gene>
    <name evidence="9" type="primary">Cpa4</name>
    <name evidence="9" type="ORF">CTRI78_v010736</name>
</gene>
<evidence type="ECO:0000259" key="8">
    <source>
        <dbReference type="PROSITE" id="PS52035"/>
    </source>
</evidence>
<organism evidence="9 10">
    <name type="scientific">Colletotrichum trifolii</name>
    <dbReference type="NCBI Taxonomy" id="5466"/>
    <lineage>
        <taxon>Eukaryota</taxon>
        <taxon>Fungi</taxon>
        <taxon>Dikarya</taxon>
        <taxon>Ascomycota</taxon>
        <taxon>Pezizomycotina</taxon>
        <taxon>Sordariomycetes</taxon>
        <taxon>Hypocreomycetidae</taxon>
        <taxon>Glomerellales</taxon>
        <taxon>Glomerellaceae</taxon>
        <taxon>Colletotrichum</taxon>
        <taxon>Colletotrichum orbiculare species complex</taxon>
    </lineage>
</organism>
<dbReference type="EMBL" id="RYZW01000191">
    <property type="protein sequence ID" value="TDZ38856.1"/>
    <property type="molecule type" value="Genomic_DNA"/>
</dbReference>
<evidence type="ECO:0000256" key="4">
    <source>
        <dbReference type="ARBA" id="ARBA00022801"/>
    </source>
</evidence>
<dbReference type="SMART" id="SM00631">
    <property type="entry name" value="Zn_pept"/>
    <property type="match status" value="1"/>
</dbReference>
<name>A0A4R8QNP2_COLTR</name>
<evidence type="ECO:0000256" key="1">
    <source>
        <dbReference type="ARBA" id="ARBA00001947"/>
    </source>
</evidence>
<dbReference type="GO" id="GO:0006508">
    <property type="term" value="P:proteolysis"/>
    <property type="evidence" value="ECO:0007669"/>
    <property type="project" value="UniProtKB-KW"/>
</dbReference>
<keyword evidence="5" id="KW-0862">Zinc</keyword>
<feature type="domain" description="Peptidase M14" evidence="8">
    <location>
        <begin position="72"/>
        <end position="455"/>
    </location>
</feature>
<dbReference type="AlphaFoldDB" id="A0A4R8QNP2"/>
<dbReference type="Pfam" id="PF00246">
    <property type="entry name" value="Peptidase_M14"/>
    <property type="match status" value="1"/>
</dbReference>
<dbReference type="PROSITE" id="PS52035">
    <property type="entry name" value="PEPTIDASE_M14"/>
    <property type="match status" value="1"/>
</dbReference>
<comment type="similarity">
    <text evidence="2 7">Belongs to the peptidase M14 family.</text>
</comment>
<keyword evidence="9" id="KW-0121">Carboxypeptidase</keyword>
<protein>
    <submittedName>
        <fullName evidence="9">Carboxypeptidase A4</fullName>
    </submittedName>
</protein>